<comment type="similarity">
    <text evidence="1 4 7">Belongs to the short-chain dehydrogenases/reductases (SDR) family.</text>
</comment>
<evidence type="ECO:0000313" key="8">
    <source>
        <dbReference type="EMBL" id="KAG8446745.1"/>
    </source>
</evidence>
<keyword evidence="2" id="KW-0560">Oxidoreductase</keyword>
<dbReference type="EMBL" id="JAACNH010000003">
    <property type="protein sequence ID" value="KAG8446745.1"/>
    <property type="molecule type" value="Genomic_DNA"/>
</dbReference>
<evidence type="ECO:0000256" key="5">
    <source>
        <dbReference type="PIRSR" id="PIRSR000095-1"/>
    </source>
</evidence>
<dbReference type="PRINTS" id="PR00080">
    <property type="entry name" value="SDRFAMILY"/>
</dbReference>
<feature type="binding site" evidence="6">
    <location>
        <begin position="10"/>
        <end position="38"/>
    </location>
    <ligand>
        <name>NADP(+)</name>
        <dbReference type="ChEBI" id="CHEBI:58349"/>
    </ligand>
</feature>
<dbReference type="GO" id="GO:0004303">
    <property type="term" value="F:estradiol 17-beta-dehydrogenase [NAD(P)+] activity"/>
    <property type="evidence" value="ECO:0007669"/>
    <property type="project" value="InterPro"/>
</dbReference>
<dbReference type="Proteomes" id="UP000812440">
    <property type="component" value="Chromosome 8_10"/>
</dbReference>
<dbReference type="PANTHER" id="PTHR43391">
    <property type="entry name" value="RETINOL DEHYDROGENASE-RELATED"/>
    <property type="match status" value="1"/>
</dbReference>
<dbReference type="GO" id="GO:0005829">
    <property type="term" value="C:cytosol"/>
    <property type="evidence" value="ECO:0007669"/>
    <property type="project" value="TreeGrafter"/>
</dbReference>
<keyword evidence="3" id="KW-0443">Lipid metabolism</keyword>
<feature type="binding site" evidence="6">
    <location>
        <position position="64"/>
    </location>
    <ligand>
        <name>NADP(+)</name>
        <dbReference type="ChEBI" id="CHEBI:58349"/>
    </ligand>
</feature>
<feature type="active site" description="Proton acceptor" evidence="5">
    <location>
        <position position="154"/>
    </location>
</feature>
<dbReference type="PIRSF" id="PIRSF000095">
    <property type="entry name" value="17beta-HSD"/>
    <property type="match status" value="1"/>
</dbReference>
<dbReference type="Pfam" id="PF00106">
    <property type="entry name" value="adh_short"/>
    <property type="match status" value="1"/>
</dbReference>
<dbReference type="AlphaFoldDB" id="A0A8T2JN75"/>
<evidence type="ECO:0000256" key="4">
    <source>
        <dbReference type="PIRNR" id="PIRNR000095"/>
    </source>
</evidence>
<feature type="binding site" evidence="6">
    <location>
        <position position="158"/>
    </location>
    <ligand>
        <name>NADP(+)</name>
        <dbReference type="ChEBI" id="CHEBI:58349"/>
    </ligand>
</feature>
<dbReference type="InterPro" id="IPR036291">
    <property type="entry name" value="NAD(P)-bd_dom_sf"/>
</dbReference>
<feature type="binding site" evidence="6">
    <location>
        <position position="141"/>
    </location>
    <ligand>
        <name>substrate</name>
    </ligand>
</feature>
<evidence type="ECO:0000256" key="3">
    <source>
        <dbReference type="ARBA" id="ARBA00023098"/>
    </source>
</evidence>
<keyword evidence="9" id="KW-1185">Reference proteome</keyword>
<evidence type="ECO:0000256" key="2">
    <source>
        <dbReference type="ARBA" id="ARBA00023002"/>
    </source>
</evidence>
<dbReference type="InterPro" id="IPR011348">
    <property type="entry name" value="17beta_DH"/>
</dbReference>
<organism evidence="8 9">
    <name type="scientific">Hymenochirus boettgeri</name>
    <name type="common">Congo dwarf clawed frog</name>
    <dbReference type="NCBI Taxonomy" id="247094"/>
    <lineage>
        <taxon>Eukaryota</taxon>
        <taxon>Metazoa</taxon>
        <taxon>Chordata</taxon>
        <taxon>Craniata</taxon>
        <taxon>Vertebrata</taxon>
        <taxon>Euteleostomi</taxon>
        <taxon>Amphibia</taxon>
        <taxon>Batrachia</taxon>
        <taxon>Anura</taxon>
        <taxon>Pipoidea</taxon>
        <taxon>Pipidae</taxon>
        <taxon>Pipinae</taxon>
        <taxon>Hymenochirus</taxon>
    </lineage>
</organism>
<evidence type="ECO:0000256" key="6">
    <source>
        <dbReference type="PIRSR" id="PIRSR000095-2"/>
    </source>
</evidence>
<dbReference type="InterPro" id="IPR002347">
    <property type="entry name" value="SDR_fam"/>
</dbReference>
<protein>
    <recommendedName>
        <fullName evidence="10">Retinol dehydrogenase 8</fullName>
    </recommendedName>
</protein>
<accession>A0A8T2JN75</accession>
<evidence type="ECO:0008006" key="10">
    <source>
        <dbReference type="Google" id="ProtNLM"/>
    </source>
</evidence>
<dbReference type="PRINTS" id="PR00081">
    <property type="entry name" value="GDHRDH"/>
</dbReference>
<name>A0A8T2JN75_9PIPI</name>
<dbReference type="Gene3D" id="3.40.50.720">
    <property type="entry name" value="NAD(P)-binding Rossmann-like Domain"/>
    <property type="match status" value="1"/>
</dbReference>
<gene>
    <name evidence="8" type="ORF">GDO86_014271</name>
</gene>
<evidence type="ECO:0000256" key="7">
    <source>
        <dbReference type="RuleBase" id="RU000363"/>
    </source>
</evidence>
<dbReference type="FunFam" id="3.40.50.720:FF:000323">
    <property type="entry name" value="Estradiol 17-beta-dehydrogenase 1"/>
    <property type="match status" value="1"/>
</dbReference>
<reference evidence="8" key="1">
    <citation type="thesis" date="2020" institute="ProQuest LLC" country="789 East Eisenhower Parkway, Ann Arbor, MI, USA">
        <title>Comparative Genomics and Chromosome Evolution.</title>
        <authorList>
            <person name="Mudd A.B."/>
        </authorList>
    </citation>
    <scope>NUCLEOTIDE SEQUENCE</scope>
    <source>
        <strain evidence="8">Female2</strain>
        <tissue evidence="8">Blood</tissue>
    </source>
</reference>
<dbReference type="PANTHER" id="PTHR43391:SF72">
    <property type="entry name" value="RETINOL DEHYDROGENASE"/>
    <property type="match status" value="1"/>
</dbReference>
<sequence length="318" mass="35845">MDPLIVLITGCSSGIGLSLAVKLANDEQKRFKVYATMRNLTKKEALEEAAGTTLNHTLEIKKLDVCCERSIKECVESIPGRRVDILINNAGVGLIGPIECQSLEEMQRVFDTNFFGVVRMIKEVLPDMKKRRSGHIVMISSVMGLQGIMFNDIYAASKFAVEGFCESLLYQTMKFNIFLTLVEPGPVVTEFEMKTHEEAMRGDYSKTDRETADMFMNHYLKNTRAVFSSLGQTPEDVAEHVLHVITKKKPQFRHQTNQVYTPVTALKHADPRGGLANDLFYKLVFQHASLMHASLHAIKLIRWKAHKVQQGARMLGLL</sequence>
<comment type="caution">
    <text evidence="8">The sequence shown here is derived from an EMBL/GenBank/DDBJ whole genome shotgun (WGS) entry which is preliminary data.</text>
</comment>
<evidence type="ECO:0000313" key="9">
    <source>
        <dbReference type="Proteomes" id="UP000812440"/>
    </source>
</evidence>
<dbReference type="GO" id="GO:0006703">
    <property type="term" value="P:estrogen biosynthetic process"/>
    <property type="evidence" value="ECO:0007669"/>
    <property type="project" value="InterPro"/>
</dbReference>
<dbReference type="OrthoDB" id="47007at2759"/>
<evidence type="ECO:0000256" key="1">
    <source>
        <dbReference type="ARBA" id="ARBA00006484"/>
    </source>
</evidence>
<proteinExistence type="inferred from homology"/>
<dbReference type="SUPFAM" id="SSF51735">
    <property type="entry name" value="NAD(P)-binding Rossmann-fold domains"/>
    <property type="match status" value="1"/>
</dbReference>